<dbReference type="GeneID" id="70359538"/>
<reference evidence="2 3" key="1">
    <citation type="journal article" date="2010" name="PLoS ONE">
        <title>The complete genome sequence of Haloferax volcanii DS2, a model archaeon.</title>
        <authorList>
            <person name="Hartman A.L."/>
            <person name="Norais C."/>
            <person name="Badger J.H."/>
            <person name="Delmas S."/>
            <person name="Haldenby S."/>
            <person name="Madupu R."/>
            <person name="Robinson J."/>
            <person name="Khouri H."/>
            <person name="Ren Q."/>
            <person name="Lowe T.M."/>
            <person name="Maupin-Furlow J."/>
            <person name="Pohlschroder M."/>
            <person name="Daniels C."/>
            <person name="Pfeiffer F."/>
            <person name="Allers T."/>
            <person name="Eisen J.A."/>
        </authorList>
    </citation>
    <scope>NUCLEOTIDE SEQUENCE [LARGE SCALE GENOMIC DNA]</scope>
    <source>
        <strain evidence="3">ATCC 29605 / DSM 3757 / JCM 8879 / NBRC 14742 / NCIMB 2012 / VKM B-1768 / DS2</strain>
    </source>
</reference>
<accession>D4H093</accession>
<dbReference type="Proteomes" id="UP000008243">
    <property type="component" value="Plasmid pHV1"/>
</dbReference>
<dbReference type="HOGENOM" id="CLU_1782479_0_0_2"/>
<gene>
    <name evidence="2" type="ordered locus">HVO_C0002</name>
</gene>
<dbReference type="AlphaFoldDB" id="D4H093"/>
<dbReference type="KEGG" id="hvo:HVO_C0002"/>
<dbReference type="EnsemblBacteria" id="ADE05222">
    <property type="protein sequence ID" value="ADE05222"/>
    <property type="gene ID" value="HVO_C0002"/>
</dbReference>
<dbReference type="EMBL" id="CP001957">
    <property type="protein sequence ID" value="ADE05222.1"/>
    <property type="molecule type" value="Genomic_DNA"/>
</dbReference>
<organism evidence="2 3">
    <name type="scientific">Haloferax volcanii (strain ATCC 29605 / DSM 3757 / JCM 8879 / NBRC 14742 / NCIMB 2012 / VKM B-1768 / DS2)</name>
    <name type="common">Halobacterium volcanii</name>
    <dbReference type="NCBI Taxonomy" id="309800"/>
    <lineage>
        <taxon>Archaea</taxon>
        <taxon>Methanobacteriati</taxon>
        <taxon>Methanobacteriota</taxon>
        <taxon>Stenosarchaea group</taxon>
        <taxon>Halobacteria</taxon>
        <taxon>Halobacteriales</taxon>
        <taxon>Haloferacaceae</taxon>
        <taxon>Haloferax</taxon>
    </lineage>
</organism>
<proteinExistence type="predicted"/>
<evidence type="ECO:0000313" key="2">
    <source>
        <dbReference type="EMBL" id="ADE05222.1"/>
    </source>
</evidence>
<protein>
    <submittedName>
        <fullName evidence="2">Uncharacterized protein</fullName>
    </submittedName>
</protein>
<evidence type="ECO:0000313" key="3">
    <source>
        <dbReference type="Proteomes" id="UP000008243"/>
    </source>
</evidence>
<evidence type="ECO:0000256" key="1">
    <source>
        <dbReference type="SAM" id="MobiDB-lite"/>
    </source>
</evidence>
<keyword evidence="3" id="KW-1185">Reference proteome</keyword>
<keyword evidence="2" id="KW-0614">Plasmid</keyword>
<dbReference type="RefSeq" id="WP_013035692.1">
    <property type="nucleotide sequence ID" value="NC_013968.1"/>
</dbReference>
<sequence>MTADEKASDELGEAGRGYITPTEESVLVDGVTRSGEEAERDYVRVVESRIRSRLERRLESDLDILASNMPDEYDEFVETVREHSLETGREWRGGLKPLNDEMVRQAVTARAASESGVDADEVDAVLDAVIETLAQFNAKDGDGSE</sequence>
<feature type="region of interest" description="Disordered" evidence="1">
    <location>
        <begin position="1"/>
        <end position="33"/>
    </location>
</feature>
<geneLocation type="plasmid" evidence="2 3">
    <name>pHV1</name>
</geneLocation>
<name>D4H093_HALVD</name>